<dbReference type="InterPro" id="IPR002575">
    <property type="entry name" value="Aminoglycoside_PTrfase"/>
</dbReference>
<organism evidence="2 3">
    <name type="scientific">Candidatus Gottesmanbacteria bacterium GW2011_GWB1_44_11c</name>
    <dbReference type="NCBI Taxonomy" id="1618447"/>
    <lineage>
        <taxon>Bacteria</taxon>
        <taxon>Candidatus Gottesmaniibacteriota</taxon>
    </lineage>
</organism>
<accession>A0A0G1IT31</accession>
<evidence type="ECO:0000259" key="1">
    <source>
        <dbReference type="Pfam" id="PF01636"/>
    </source>
</evidence>
<dbReference type="GO" id="GO:0016740">
    <property type="term" value="F:transferase activity"/>
    <property type="evidence" value="ECO:0007669"/>
    <property type="project" value="UniProtKB-KW"/>
</dbReference>
<evidence type="ECO:0000313" key="2">
    <source>
        <dbReference type="EMBL" id="KKT34967.1"/>
    </source>
</evidence>
<dbReference type="Gene3D" id="3.90.1200.10">
    <property type="match status" value="1"/>
</dbReference>
<comment type="caution">
    <text evidence="2">The sequence shown here is derived from an EMBL/GenBank/DDBJ whole genome shotgun (WGS) entry which is preliminary data.</text>
</comment>
<dbReference type="InterPro" id="IPR051678">
    <property type="entry name" value="AGP_Transferase"/>
</dbReference>
<dbReference type="AlphaFoldDB" id="A0A0G1IT31"/>
<dbReference type="Pfam" id="PF01636">
    <property type="entry name" value="APH"/>
    <property type="match status" value="1"/>
</dbReference>
<reference evidence="2 3" key="1">
    <citation type="journal article" date="2015" name="Nature">
        <title>rRNA introns, odd ribosomes, and small enigmatic genomes across a large radiation of phyla.</title>
        <authorList>
            <person name="Brown C.T."/>
            <person name="Hug L.A."/>
            <person name="Thomas B.C."/>
            <person name="Sharon I."/>
            <person name="Castelle C.J."/>
            <person name="Singh A."/>
            <person name="Wilkins M.J."/>
            <person name="Williams K.H."/>
            <person name="Banfield J.F."/>
        </authorList>
    </citation>
    <scope>NUCLEOTIDE SEQUENCE [LARGE SCALE GENOMIC DNA]</scope>
</reference>
<sequence length="357" mass="41802">MIDLTNRKNCFYWQTDRNLSPEDYERIFLHRHELSTEVLTDILRKGITVIPKIKSIEIITPDENIIKGNVNIVRKILINNAEYVVRLHPQGVKNGYFYVEQLALAKTKSIGMPVPEILEVHEARDEGDMDFVIMTTSPGITMDVLLQKNKTPEDTLLIDCGKQMAKIHKIKVEGFGPFDNYIAKHEKQLRGLHTSYNDFIHVGLKENLSRWVRYEIINQHQADDMLKIFTIHAFEPIDKPRLIHNDFADWNLLTDGKTITAVLDWDECHAGDPIADLACWSTFFNIERIKKFIEGYTAQATLPKDYDDRFHFYRLRYTISKMALRIKRYQVDKSAYIQEKLEVGKQALKEETRWFKL</sequence>
<gene>
    <name evidence="2" type="ORF">UW22_C0062G0003</name>
</gene>
<dbReference type="InterPro" id="IPR011009">
    <property type="entry name" value="Kinase-like_dom_sf"/>
</dbReference>
<feature type="domain" description="Aminoglycoside phosphotransferase" evidence="1">
    <location>
        <begin position="79"/>
        <end position="301"/>
    </location>
</feature>
<dbReference type="Gene3D" id="3.30.200.150">
    <property type="match status" value="1"/>
</dbReference>
<dbReference type="Proteomes" id="UP000034617">
    <property type="component" value="Unassembled WGS sequence"/>
</dbReference>
<name>A0A0G1IT31_9BACT</name>
<dbReference type="PANTHER" id="PTHR21310">
    <property type="entry name" value="AMINOGLYCOSIDE PHOSPHOTRANSFERASE-RELATED-RELATED"/>
    <property type="match status" value="1"/>
</dbReference>
<keyword evidence="2" id="KW-0808">Transferase</keyword>
<proteinExistence type="predicted"/>
<dbReference type="EMBL" id="LCHM01000062">
    <property type="protein sequence ID" value="KKT34967.1"/>
    <property type="molecule type" value="Genomic_DNA"/>
</dbReference>
<evidence type="ECO:0000313" key="3">
    <source>
        <dbReference type="Proteomes" id="UP000034617"/>
    </source>
</evidence>
<dbReference type="SUPFAM" id="SSF56112">
    <property type="entry name" value="Protein kinase-like (PK-like)"/>
    <property type="match status" value="1"/>
</dbReference>
<protein>
    <submittedName>
        <fullName evidence="2">Aminoglycoside phosphotransferase</fullName>
    </submittedName>
</protein>